<evidence type="ECO:0000313" key="1">
    <source>
        <dbReference type="EMBL" id="TFD97333.1"/>
    </source>
</evidence>
<keyword evidence="2" id="KW-1185">Reference proteome</keyword>
<dbReference type="RefSeq" id="WP_134435883.1">
    <property type="nucleotide sequence ID" value="NZ_SOML01000003.1"/>
</dbReference>
<accession>A0A4Y8L425</accession>
<proteinExistence type="predicted"/>
<dbReference type="Proteomes" id="UP000297861">
    <property type="component" value="Unassembled WGS sequence"/>
</dbReference>
<evidence type="ECO:0000313" key="2">
    <source>
        <dbReference type="Proteomes" id="UP000297861"/>
    </source>
</evidence>
<dbReference type="AlphaFoldDB" id="A0A4Y8L425"/>
<protein>
    <submittedName>
        <fullName evidence="1">Uncharacterized protein</fullName>
    </submittedName>
</protein>
<sequence length="168" mass="19756">MITNNSNMVFNFNFVSSSQLEIVNRNEESCKTLQDFIGKEARLIIQSYTNKEGYPMFKIEAILTNNTSQFFVPAYKEITEKVYNYLRTGKPQEIVFNEEAFEMSKIESDFSFILFQAEMNMGIRINQSLDFRPSTYFKGFTKHKKGQIHYNIKRTEVVDAYLTEKELI</sequence>
<dbReference type="EMBL" id="SOML01000003">
    <property type="protein sequence ID" value="TFD97333.1"/>
    <property type="molecule type" value="Genomic_DNA"/>
</dbReference>
<organism evidence="1 2">
    <name type="scientific">Dysgonomonas capnocytophagoides</name>
    <dbReference type="NCBI Taxonomy" id="45254"/>
    <lineage>
        <taxon>Bacteria</taxon>
        <taxon>Pseudomonadati</taxon>
        <taxon>Bacteroidota</taxon>
        <taxon>Bacteroidia</taxon>
        <taxon>Bacteroidales</taxon>
        <taxon>Dysgonomonadaceae</taxon>
        <taxon>Dysgonomonas</taxon>
    </lineage>
</organism>
<gene>
    <name evidence="1" type="ORF">E2605_06605</name>
</gene>
<name>A0A4Y8L425_9BACT</name>
<comment type="caution">
    <text evidence="1">The sequence shown here is derived from an EMBL/GenBank/DDBJ whole genome shotgun (WGS) entry which is preliminary data.</text>
</comment>
<reference evidence="1 2" key="1">
    <citation type="submission" date="2019-03" db="EMBL/GenBank/DDBJ databases">
        <title>San Antonio Military Medical Center submission to MRSN (WRAIR), pending publication.</title>
        <authorList>
            <person name="Blyth D.M."/>
            <person name="Mccarthy S.L."/>
            <person name="Schall S.E."/>
            <person name="Stam J.A."/>
            <person name="Ong A.C."/>
            <person name="Mcgann P.T."/>
        </authorList>
    </citation>
    <scope>NUCLEOTIDE SEQUENCE [LARGE SCALE GENOMIC DNA]</scope>
    <source>
        <strain evidence="1 2">MRSN571793</strain>
    </source>
</reference>